<dbReference type="AlphaFoldDB" id="A0A3M2HKJ6"/>
<dbReference type="InterPro" id="IPR051791">
    <property type="entry name" value="Pra-immunoreactive"/>
</dbReference>
<evidence type="ECO:0000256" key="5">
    <source>
        <dbReference type="ARBA" id="ARBA00023136"/>
    </source>
</evidence>
<evidence type="ECO:0000313" key="9">
    <source>
        <dbReference type="Proteomes" id="UP000275012"/>
    </source>
</evidence>
<dbReference type="Pfam" id="PF06271">
    <property type="entry name" value="RDD"/>
    <property type="match status" value="1"/>
</dbReference>
<reference evidence="8 9" key="1">
    <citation type="submission" date="2018-10" db="EMBL/GenBank/DDBJ databases">
        <title>Proposal of Lysobacter pythonis sp. nov. isolated from royal pythons (Python regius).</title>
        <authorList>
            <person name="Hans-Juergen B."/>
            <person name="Huptas C."/>
            <person name="Sandra B."/>
            <person name="Igor L."/>
            <person name="Joachim S."/>
            <person name="Siegfried S."/>
            <person name="Mareike W."/>
            <person name="Peter K."/>
        </authorList>
    </citation>
    <scope>NUCLEOTIDE SEQUENCE [LARGE SCALE GENOMIC DNA]</scope>
    <source>
        <strain evidence="8 9">4284/11</strain>
    </source>
</reference>
<keyword evidence="9" id="KW-1185">Reference proteome</keyword>
<comment type="caution">
    <text evidence="8">The sequence shown here is derived from an EMBL/GenBank/DDBJ whole genome shotgun (WGS) entry which is preliminary data.</text>
</comment>
<keyword evidence="3 6" id="KW-0812">Transmembrane</keyword>
<feature type="transmembrane region" description="Helical" evidence="6">
    <location>
        <begin position="202"/>
        <end position="227"/>
    </location>
</feature>
<comment type="subcellular location">
    <subcellularLocation>
        <location evidence="1">Cell membrane</location>
        <topology evidence="1">Multi-pass membrane protein</topology>
    </subcellularLocation>
</comment>
<dbReference type="EMBL" id="RFLY01000021">
    <property type="protein sequence ID" value="RMH88110.1"/>
    <property type="molecule type" value="Genomic_DNA"/>
</dbReference>
<evidence type="ECO:0000256" key="1">
    <source>
        <dbReference type="ARBA" id="ARBA00004651"/>
    </source>
</evidence>
<dbReference type="PANTHER" id="PTHR36115:SF6">
    <property type="entry name" value="PROLINE-RICH ANTIGEN HOMOLOG"/>
    <property type="match status" value="1"/>
</dbReference>
<evidence type="ECO:0000256" key="4">
    <source>
        <dbReference type="ARBA" id="ARBA00022989"/>
    </source>
</evidence>
<protein>
    <submittedName>
        <fullName evidence="8">RDD family protein</fullName>
    </submittedName>
</protein>
<organism evidence="8 9">
    <name type="scientific">Solilutibacter pythonis</name>
    <dbReference type="NCBI Taxonomy" id="2483112"/>
    <lineage>
        <taxon>Bacteria</taxon>
        <taxon>Pseudomonadati</taxon>
        <taxon>Pseudomonadota</taxon>
        <taxon>Gammaproteobacteria</taxon>
        <taxon>Lysobacterales</taxon>
        <taxon>Lysobacteraceae</taxon>
        <taxon>Solilutibacter</taxon>
    </lineage>
</organism>
<dbReference type="OrthoDB" id="9793824at2"/>
<sequence>MRPPTPPADAPAAGLWPRTVAWLVDALLLAALAAMASAALPGARWPALVAAWRALGATMGRTMLTMFEHGGDPPNIPLAMLAANGPLRPAIAEVAAALHHALAPPLLLLLGLALLYWPFGESGSAQATPGKRLVGLRVTDAHGRRLGPVQALKRHLAGGLSWLSLNIGHLLAAQGPEHLALHDRLADTRVRWRDGAARKTPAWGWLLVVAAMLLPPLLAAQAMLALARAMNAAMGL</sequence>
<evidence type="ECO:0000256" key="6">
    <source>
        <dbReference type="SAM" id="Phobius"/>
    </source>
</evidence>
<dbReference type="GO" id="GO:0005886">
    <property type="term" value="C:plasma membrane"/>
    <property type="evidence" value="ECO:0007669"/>
    <property type="project" value="UniProtKB-SubCell"/>
</dbReference>
<evidence type="ECO:0000256" key="3">
    <source>
        <dbReference type="ARBA" id="ARBA00022692"/>
    </source>
</evidence>
<gene>
    <name evidence="8" type="ORF">EBB59_12105</name>
</gene>
<feature type="transmembrane region" description="Helical" evidence="6">
    <location>
        <begin position="20"/>
        <end position="40"/>
    </location>
</feature>
<accession>A0A3M2HKJ6</accession>
<evidence type="ECO:0000256" key="2">
    <source>
        <dbReference type="ARBA" id="ARBA00022475"/>
    </source>
</evidence>
<dbReference type="Proteomes" id="UP000275012">
    <property type="component" value="Unassembled WGS sequence"/>
</dbReference>
<keyword evidence="2" id="KW-1003">Cell membrane</keyword>
<name>A0A3M2HKJ6_9GAMM</name>
<dbReference type="RefSeq" id="WP_122102412.1">
    <property type="nucleotide sequence ID" value="NZ_RFLY01000021.1"/>
</dbReference>
<dbReference type="PANTHER" id="PTHR36115">
    <property type="entry name" value="PROLINE-RICH ANTIGEN HOMOLOG-RELATED"/>
    <property type="match status" value="1"/>
</dbReference>
<dbReference type="InterPro" id="IPR010432">
    <property type="entry name" value="RDD"/>
</dbReference>
<keyword evidence="5 6" id="KW-0472">Membrane</keyword>
<evidence type="ECO:0000259" key="7">
    <source>
        <dbReference type="Pfam" id="PF06271"/>
    </source>
</evidence>
<evidence type="ECO:0000313" key="8">
    <source>
        <dbReference type="EMBL" id="RMH88110.1"/>
    </source>
</evidence>
<proteinExistence type="predicted"/>
<keyword evidence="4 6" id="KW-1133">Transmembrane helix</keyword>
<feature type="domain" description="RDD" evidence="7">
    <location>
        <begin position="13"/>
        <end position="186"/>
    </location>
</feature>